<gene>
    <name evidence="15" type="primary">LOC127367562</name>
</gene>
<dbReference type="CDD" id="cd00063">
    <property type="entry name" value="FN3"/>
    <property type="match status" value="1"/>
</dbReference>
<dbReference type="GO" id="GO:0016064">
    <property type="term" value="P:immunoglobulin mediated immune response"/>
    <property type="evidence" value="ECO:0007669"/>
    <property type="project" value="TreeGrafter"/>
</dbReference>
<keyword evidence="7 12" id="KW-0472">Membrane</keyword>
<evidence type="ECO:0000259" key="14">
    <source>
        <dbReference type="PROSITE" id="PS50853"/>
    </source>
</evidence>
<keyword evidence="8" id="KW-1015">Disulfide bond</keyword>
<comment type="similarity">
    <text evidence="2">Belongs to the type I cytokine receptor family. Type 4 subfamily.</text>
</comment>
<evidence type="ECO:0000256" key="7">
    <source>
        <dbReference type="ARBA" id="ARBA00023136"/>
    </source>
</evidence>
<dbReference type="InterPro" id="IPR003531">
    <property type="entry name" value="Hempt_rcpt_S_F1_CS"/>
</dbReference>
<feature type="domain" description="Fibronectin type-III" evidence="14">
    <location>
        <begin position="118"/>
        <end position="216"/>
    </location>
</feature>
<dbReference type="Ensembl" id="ENSDLAT00005079166.1">
    <property type="protein sequence ID" value="ENSDLAP00005068914.1"/>
    <property type="gene ID" value="ENSDLAG00005034002.1"/>
</dbReference>
<evidence type="ECO:0000256" key="5">
    <source>
        <dbReference type="ARBA" id="ARBA00022729"/>
    </source>
</evidence>
<feature type="transmembrane region" description="Helical" evidence="12">
    <location>
        <begin position="225"/>
        <end position="248"/>
    </location>
</feature>
<dbReference type="InterPro" id="IPR003961">
    <property type="entry name" value="FN3_dom"/>
</dbReference>
<dbReference type="GO" id="GO:0004896">
    <property type="term" value="F:cytokine receptor activity"/>
    <property type="evidence" value="ECO:0007669"/>
    <property type="project" value="InterPro"/>
</dbReference>
<dbReference type="InterPro" id="IPR013783">
    <property type="entry name" value="Ig-like_fold"/>
</dbReference>
<dbReference type="SUPFAM" id="SSF49265">
    <property type="entry name" value="Fibronectin type III"/>
    <property type="match status" value="1"/>
</dbReference>
<evidence type="ECO:0000256" key="10">
    <source>
        <dbReference type="ARBA" id="ARBA00023180"/>
    </source>
</evidence>
<comment type="function">
    <text evidence="11">Receptor for both interleukin 4 and interleukin 13. Couples to the JAK1/2/3-STAT6 pathway. The IL4 response is involved in promoting Th2 differentiation. The IL4/IL13 responses are involved in regulating IgE production and, chemokine and mucus production at sites of allergic inflammation. In certain cell types, can signal through activation of insulin receptor substrates, IRS1/IRS2.</text>
</comment>
<dbReference type="GeneTree" id="ENSGT00940000167095"/>
<dbReference type="InterPro" id="IPR015319">
    <property type="entry name" value="IL-4_rcpt-alpha_N"/>
</dbReference>
<evidence type="ECO:0000313" key="16">
    <source>
        <dbReference type="Proteomes" id="UP000694389"/>
    </source>
</evidence>
<dbReference type="PROSITE" id="PS01355">
    <property type="entry name" value="HEMATOPO_REC_S_F1"/>
    <property type="match status" value="1"/>
</dbReference>
<dbReference type="InterPro" id="IPR015373">
    <property type="entry name" value="Interferon/interleukin_rcp_dom"/>
</dbReference>
<dbReference type="Pfam" id="PF09238">
    <property type="entry name" value="IL4Ra_N"/>
    <property type="match status" value="1"/>
</dbReference>
<evidence type="ECO:0000313" key="15">
    <source>
        <dbReference type="Ensembl" id="ENSDLAP00005068914.1"/>
    </source>
</evidence>
<feature type="chain" id="PRO_5035730809" description="Interleukin-4 receptor subunit alpha" evidence="13">
    <location>
        <begin position="18"/>
        <end position="460"/>
    </location>
</feature>
<sequence>MKCLQLLFLCWCSSILAVTTCVRVDGYSCVSDYWDTISCVINITDSPAKQSHYSLNFTNSGGESSCLLVEMNHSYSCVCRVTQIPFTGEDSYSIRLCHESGCYLVKEMFQPSHNMQLTPPPAAKVQQTPETFNITWTSGYEKHMFFEEFKLDYQLLLQTSQSKESKIMYSSLHEKSIQRSELKPDTTYCIKVRSKSTNAEYDGHWSKWSPSTCWKNEAGEVQDNILVILAKSVGSVCVTVGVLLFVFYSPAARMKIKTLSHTPSPAPFFQPLFQQHEGNLQKWLSPQGKFVLTYKTEEILTNDAVIIVPKPITKDTDENQDFHNPSVTQLPLTQCQTSYVGLPAIHEPSMPSTMVCPGDMPYTQLPCSVWGVGFGEVEVSSSPPKDVFNISHADSGCSCEDLTQSLEGSLPNSPVDDSPPPCYCNDYCILNKTAEGFAPVLVSKGISLNIPSDTVQEDKS</sequence>
<keyword evidence="4 12" id="KW-0812">Transmembrane</keyword>
<reference evidence="15" key="2">
    <citation type="submission" date="2025-09" db="UniProtKB">
        <authorList>
            <consortium name="Ensembl"/>
        </authorList>
    </citation>
    <scope>IDENTIFICATION</scope>
</reference>
<dbReference type="Proteomes" id="UP000694389">
    <property type="component" value="Unassembled WGS sequence"/>
</dbReference>
<name>A0A8P4G9R0_DICLA</name>
<reference evidence="15" key="1">
    <citation type="submission" date="2025-08" db="UniProtKB">
        <authorList>
            <consortium name="Ensembl"/>
        </authorList>
    </citation>
    <scope>IDENTIFICATION</scope>
</reference>
<dbReference type="GO" id="GO:0002532">
    <property type="term" value="P:production of molecular mediator involved in inflammatory response"/>
    <property type="evidence" value="ECO:0007669"/>
    <property type="project" value="InterPro"/>
</dbReference>
<evidence type="ECO:0000256" key="1">
    <source>
        <dbReference type="ARBA" id="ARBA00004479"/>
    </source>
</evidence>
<evidence type="ECO:0000256" key="9">
    <source>
        <dbReference type="ARBA" id="ARBA00023170"/>
    </source>
</evidence>
<dbReference type="PANTHER" id="PTHR23037">
    <property type="entry name" value="CYTOKINE RECEPTOR"/>
    <property type="match status" value="1"/>
</dbReference>
<dbReference type="OMA" id="QCQTSYV"/>
<dbReference type="InterPro" id="IPR036116">
    <property type="entry name" value="FN3_sf"/>
</dbReference>
<dbReference type="PROSITE" id="PS50853">
    <property type="entry name" value="FN3"/>
    <property type="match status" value="1"/>
</dbReference>
<evidence type="ECO:0000256" key="3">
    <source>
        <dbReference type="ARBA" id="ARBA00018975"/>
    </source>
</evidence>
<dbReference type="AlphaFoldDB" id="A0A8P4G9R0"/>
<keyword evidence="10" id="KW-0325">Glycoprotein</keyword>
<dbReference type="RefSeq" id="XP_051263485.1">
    <property type="nucleotide sequence ID" value="XM_051407525.1"/>
</dbReference>
<evidence type="ECO:0000256" key="11">
    <source>
        <dbReference type="ARBA" id="ARBA00025115"/>
    </source>
</evidence>
<protein>
    <recommendedName>
        <fullName evidence="3">Interleukin-4 receptor subunit alpha</fullName>
    </recommendedName>
</protein>
<evidence type="ECO:0000256" key="13">
    <source>
        <dbReference type="SAM" id="SignalP"/>
    </source>
</evidence>
<evidence type="ECO:0000256" key="4">
    <source>
        <dbReference type="ARBA" id="ARBA00022692"/>
    </source>
</evidence>
<dbReference type="GO" id="GO:0009897">
    <property type="term" value="C:external side of plasma membrane"/>
    <property type="evidence" value="ECO:0007669"/>
    <property type="project" value="TreeGrafter"/>
</dbReference>
<dbReference type="OrthoDB" id="8897483at2759"/>
<keyword evidence="16" id="KW-1185">Reference proteome</keyword>
<comment type="subcellular location">
    <subcellularLocation>
        <location evidence="1">Membrane</location>
        <topology evidence="1">Single-pass type I membrane protein</topology>
    </subcellularLocation>
</comment>
<evidence type="ECO:0000256" key="6">
    <source>
        <dbReference type="ARBA" id="ARBA00022989"/>
    </source>
</evidence>
<keyword evidence="9" id="KW-0675">Receptor</keyword>
<keyword evidence="5 13" id="KW-0732">Signal</keyword>
<dbReference type="Pfam" id="PF09294">
    <property type="entry name" value="Interfer-bind"/>
    <property type="match status" value="1"/>
</dbReference>
<evidence type="ECO:0000256" key="12">
    <source>
        <dbReference type="SAM" id="Phobius"/>
    </source>
</evidence>
<feature type="signal peptide" evidence="13">
    <location>
        <begin position="1"/>
        <end position="17"/>
    </location>
</feature>
<organism evidence="15 16">
    <name type="scientific">Dicentrarchus labrax</name>
    <name type="common">European seabass</name>
    <name type="synonym">Morone labrax</name>
    <dbReference type="NCBI Taxonomy" id="13489"/>
    <lineage>
        <taxon>Eukaryota</taxon>
        <taxon>Metazoa</taxon>
        <taxon>Chordata</taxon>
        <taxon>Craniata</taxon>
        <taxon>Vertebrata</taxon>
        <taxon>Euteleostomi</taxon>
        <taxon>Actinopterygii</taxon>
        <taxon>Neopterygii</taxon>
        <taxon>Teleostei</taxon>
        <taxon>Neoteleostei</taxon>
        <taxon>Acanthomorphata</taxon>
        <taxon>Eupercaria</taxon>
        <taxon>Moronidae</taxon>
        <taxon>Dicentrarchus</taxon>
    </lineage>
</organism>
<dbReference type="PANTHER" id="PTHR23037:SF22">
    <property type="entry name" value="CYTOKINE RECEPTOR COMMON SUBUNIT BETA"/>
    <property type="match status" value="1"/>
</dbReference>
<dbReference type="Gene3D" id="2.60.40.10">
    <property type="entry name" value="Immunoglobulins"/>
    <property type="match status" value="2"/>
</dbReference>
<accession>A0A8P4G9R0</accession>
<dbReference type="GeneID" id="127367562"/>
<keyword evidence="6 12" id="KW-1133">Transmembrane helix</keyword>
<proteinExistence type="inferred from homology"/>
<evidence type="ECO:0000256" key="2">
    <source>
        <dbReference type="ARBA" id="ARBA00008280"/>
    </source>
</evidence>
<evidence type="ECO:0000256" key="8">
    <source>
        <dbReference type="ARBA" id="ARBA00023157"/>
    </source>
</evidence>